<dbReference type="Gene3D" id="3.30.300.30">
    <property type="match status" value="1"/>
</dbReference>
<dbReference type="GeneID" id="98115705"/>
<dbReference type="EMBL" id="JABSNW010000002">
    <property type="protein sequence ID" value="KAL2889530.1"/>
    <property type="molecule type" value="Genomic_DNA"/>
</dbReference>
<dbReference type="SUPFAM" id="SSF56801">
    <property type="entry name" value="Acetyl-CoA synthetase-like"/>
    <property type="match status" value="1"/>
</dbReference>
<dbReference type="Gene3D" id="3.40.50.12780">
    <property type="entry name" value="N-terminal domain of ligase-like"/>
    <property type="match status" value="1"/>
</dbReference>
<dbReference type="InterPro" id="IPR045851">
    <property type="entry name" value="AMP-bd_C_sf"/>
</dbReference>
<evidence type="ECO:0000259" key="1">
    <source>
        <dbReference type="Pfam" id="PF00501"/>
    </source>
</evidence>
<dbReference type="InterPro" id="IPR020845">
    <property type="entry name" value="AMP-binding_CS"/>
</dbReference>
<proteinExistence type="predicted"/>
<dbReference type="PANTHER" id="PTHR42921:SF4">
    <property type="entry name" value="ACETOACETYL-COA SYNTHASE (AFU_ORTHOLOGUE AFUA_8G04770)"/>
    <property type="match status" value="1"/>
</dbReference>
<dbReference type="InterPro" id="IPR042099">
    <property type="entry name" value="ANL_N_sf"/>
</dbReference>
<dbReference type="RefSeq" id="XP_070860710.1">
    <property type="nucleotide sequence ID" value="XM_071006514.1"/>
</dbReference>
<organism evidence="2 3">
    <name type="scientific">Ceratocystis lukuohia</name>
    <dbReference type="NCBI Taxonomy" id="2019550"/>
    <lineage>
        <taxon>Eukaryota</taxon>
        <taxon>Fungi</taxon>
        <taxon>Dikarya</taxon>
        <taxon>Ascomycota</taxon>
        <taxon>Pezizomycotina</taxon>
        <taxon>Sordariomycetes</taxon>
        <taxon>Hypocreomycetidae</taxon>
        <taxon>Microascales</taxon>
        <taxon>Ceratocystidaceae</taxon>
        <taxon>Ceratocystis</taxon>
    </lineage>
</organism>
<name>A0ABR4MMN3_9PEZI</name>
<dbReference type="PANTHER" id="PTHR42921">
    <property type="entry name" value="ACETOACETYL-COA SYNTHETASE"/>
    <property type="match status" value="1"/>
</dbReference>
<comment type="caution">
    <text evidence="2">The sequence shown here is derived from an EMBL/GenBank/DDBJ whole genome shotgun (WGS) entry which is preliminary data.</text>
</comment>
<dbReference type="Pfam" id="PF00501">
    <property type="entry name" value="AMP-binding"/>
    <property type="match status" value="1"/>
</dbReference>
<protein>
    <submittedName>
        <fullName evidence="2">Acetoacetyl-CoA synthetase</fullName>
    </submittedName>
</protein>
<feature type="domain" description="AMP-dependent synthetase/ligase" evidence="1">
    <location>
        <begin position="250"/>
        <end position="442"/>
    </location>
</feature>
<reference evidence="2 3" key="1">
    <citation type="submission" date="2020-05" db="EMBL/GenBank/DDBJ databases">
        <title>Ceratocystis lukuohia genome.</title>
        <authorList>
            <person name="Harrington T.C."/>
            <person name="Kim K."/>
            <person name="Mayers C.G."/>
        </authorList>
    </citation>
    <scope>NUCLEOTIDE SEQUENCE [LARGE SCALE GENOMIC DNA]</scope>
    <source>
        <strain evidence="2 3">C4212</strain>
    </source>
</reference>
<accession>A0ABR4MMN3</accession>
<sequence>MVVAIPKKLWEHPNPKSTKMYRLMMHLNKCEGLNLQANLLTQTFQDLHTYSITQRNTFYLHMFKFLGILYTGTLATAVDESIPISAVPTWFPGVFLNFAENMLYSAGPTSADSQSCLASQRSTSCKDDGEIAVTACREAGSVVEHITWKELRARAAKMADMGIASIMQRVSLIDPKFIFYDDAAIYNGKVVELRENIAAVLEEVTKTSAPLCPSFVSIVAIPRFVIARPVCSSKHVTSLEKFLAIPSSTPEFERVGFSEPATIYFSSGTTGMPKAIVQTVGGIALNMLKEATLHEHQDENDVSLQYTTTGWIMYLAAVAPLLYGARVVLYDGSPLHPDPRIFISLLSKFKATKLGTSPRFLYELAKNNIRPRDIADLSLLKHVTSTGMVLSEDLFNWFYDEGFPRHTHLANISGGTEIAGCFGRENPLTPVYVGGTQGPTLGVAVGVYSLSEPLSSDGTALVGKPIEDGSPGELVATKAFPNMPCFLWGDGPVSPTTKFPLSSPGPKYISTYFSRYKDAWAHGDFCTIHPVTGNINFLGRADGVLNPSGVRFGSADIYAVIERNFSDRIADSLCVGRRRLGDPDEKVMLFVLMNSGCAFNEGLVIDIKQQIAKQLSKRHVPTFVFPTPAIPTTINLKKVELLVKQIVSGQQVKPSATLLNPESLAYYYQFARVEEKFKGKL</sequence>
<evidence type="ECO:0000313" key="3">
    <source>
        <dbReference type="Proteomes" id="UP001610728"/>
    </source>
</evidence>
<dbReference type="Proteomes" id="UP001610728">
    <property type="component" value="Unassembled WGS sequence"/>
</dbReference>
<dbReference type="InterPro" id="IPR000873">
    <property type="entry name" value="AMP-dep_synth/lig_dom"/>
</dbReference>
<dbReference type="PROSITE" id="PS00455">
    <property type="entry name" value="AMP_BINDING"/>
    <property type="match status" value="1"/>
</dbReference>
<keyword evidence="3" id="KW-1185">Reference proteome</keyword>
<evidence type="ECO:0000313" key="2">
    <source>
        <dbReference type="EMBL" id="KAL2889530.1"/>
    </source>
</evidence>
<gene>
    <name evidence="2" type="ORF">HOO65_020072</name>
</gene>